<feature type="non-terminal residue" evidence="1">
    <location>
        <position position="103"/>
    </location>
</feature>
<proteinExistence type="predicted"/>
<evidence type="ECO:0000313" key="2">
    <source>
        <dbReference type="Proteomes" id="UP000031036"/>
    </source>
</evidence>
<keyword evidence="2" id="KW-1185">Reference proteome</keyword>
<dbReference type="AlphaFoldDB" id="A0A0B2W5I4"/>
<dbReference type="Proteomes" id="UP000031036">
    <property type="component" value="Unassembled WGS sequence"/>
</dbReference>
<comment type="caution">
    <text evidence="1">The sequence shown here is derived from an EMBL/GenBank/DDBJ whole genome shotgun (WGS) entry which is preliminary data.</text>
</comment>
<evidence type="ECO:0000313" key="1">
    <source>
        <dbReference type="EMBL" id="KHN88545.1"/>
    </source>
</evidence>
<protein>
    <submittedName>
        <fullName evidence="1">Uncharacterized protein</fullName>
    </submittedName>
</protein>
<reference evidence="1 2" key="1">
    <citation type="submission" date="2014-11" db="EMBL/GenBank/DDBJ databases">
        <title>Genetic blueprint of the zoonotic pathogen Toxocara canis.</title>
        <authorList>
            <person name="Zhu X.-Q."/>
            <person name="Korhonen P.K."/>
            <person name="Cai H."/>
            <person name="Young N.D."/>
            <person name="Nejsum P."/>
            <person name="von Samson-Himmelstjerna G."/>
            <person name="Boag P.R."/>
            <person name="Tan P."/>
            <person name="Li Q."/>
            <person name="Min J."/>
            <person name="Yang Y."/>
            <person name="Wang X."/>
            <person name="Fang X."/>
            <person name="Hall R.S."/>
            <person name="Hofmann A."/>
            <person name="Sternberg P.W."/>
            <person name="Jex A.R."/>
            <person name="Gasser R.B."/>
        </authorList>
    </citation>
    <scope>NUCLEOTIDE SEQUENCE [LARGE SCALE GENOMIC DNA]</scope>
    <source>
        <strain evidence="1">PN_DK_2014</strain>
    </source>
</reference>
<feature type="non-terminal residue" evidence="1">
    <location>
        <position position="1"/>
    </location>
</feature>
<sequence>GKAEGAGQEHKRSTGPFDYAYASRHAQVRCSTKNRYLVNIGIPNMHPYGAACKLCHVRTENDEVKKSQFKNAKFKNHKSTRICIKNNIFTHLSENTCNLRSQR</sequence>
<organism evidence="1 2">
    <name type="scientific">Toxocara canis</name>
    <name type="common">Canine roundworm</name>
    <dbReference type="NCBI Taxonomy" id="6265"/>
    <lineage>
        <taxon>Eukaryota</taxon>
        <taxon>Metazoa</taxon>
        <taxon>Ecdysozoa</taxon>
        <taxon>Nematoda</taxon>
        <taxon>Chromadorea</taxon>
        <taxon>Rhabditida</taxon>
        <taxon>Spirurina</taxon>
        <taxon>Ascaridomorpha</taxon>
        <taxon>Ascaridoidea</taxon>
        <taxon>Toxocaridae</taxon>
        <taxon>Toxocara</taxon>
    </lineage>
</organism>
<name>A0A0B2W5I4_TOXCA</name>
<accession>A0A0B2W5I4</accession>
<dbReference type="EMBL" id="JPKZ01000212">
    <property type="protein sequence ID" value="KHN88545.1"/>
    <property type="molecule type" value="Genomic_DNA"/>
</dbReference>
<gene>
    <name evidence="1" type="ORF">Tcan_00791</name>
</gene>